<dbReference type="Pfam" id="PF00560">
    <property type="entry name" value="LRR_1"/>
    <property type="match status" value="1"/>
</dbReference>
<dbReference type="Pfam" id="PF13855">
    <property type="entry name" value="LRR_8"/>
    <property type="match status" value="2"/>
</dbReference>
<accession>A0A6A7C9S9</accession>
<feature type="compositionally biased region" description="Polar residues" evidence="3">
    <location>
        <begin position="179"/>
        <end position="190"/>
    </location>
</feature>
<keyword evidence="1" id="KW-0433">Leucine-rich repeat</keyword>
<feature type="compositionally biased region" description="Low complexity" evidence="3">
    <location>
        <begin position="167"/>
        <end position="178"/>
    </location>
</feature>
<sequence>EEENDQLGSLEAFRVSSRQGYEEDPPEEIVTDLSRPKCSKKPRPSLSDRTIESLQHVPPTPKDRRTSSFFSDSPLRPLSAMSRHASNGGHVGGGESVNPPLSPSKTPKLTPGLNSAPKTQRSITSLASKVKEAKPVAKSPKTLSSRPIRPQISSKTQPSPTSPKKPAPLTKSTTAPKPHSTSEASFTKSSAALREQIAAARAARGKKQSVHETADPFNQAKPEDQVRNRIKSAWATGRLNISTMGLTTFPDAVLHMYNAKAMEEGGAVWSEVVDLTKLIAAGNELEAIPEDAFPDRPFDEEEDGPIFAGLEMLDLHSNRLSAIPAGLRRLEHLTYLNLMHNGLDNTCFSVITQITSLQELRLGNNNLSGNLSADLRNLSRLRILDVQSNRIQTLPDSLGDLSDLKVLNVSANQLTSIPMDALQRVPLTDLDASANALIASLFPLGAQGRHITLQNLMLQNNSLAALSFTSTPELPQIRTLDVTNNHLTSLPDVSGYHELTTLAAGENKIQDLPGGFTRLSKLRHVNLSGNVITSLDPEIGLMEALESLNLSANPLRERKFITMTTQALKRDLKNRLAPDEAGDIKEEEEEQEMQEVWLLKNGSLDLAAKGLENVDNELGKYLKIHDVTTLSLTSNKLTTIPISLSLGSGLRRLDLSHNPFLPNYLEGNLELPLLEELSLRACKLTSLEPLKHLNAPQLQTLDVTANALTGIVPAVRELFFTNITSFLAADNRYDTLPAEAMRGLTIVSLAGNELKRLPPELGLLSLKDLDVTRNPFRVPSYRILETGTEATLRWLRDRIEN</sequence>
<evidence type="ECO:0000256" key="1">
    <source>
        <dbReference type="ARBA" id="ARBA00022614"/>
    </source>
</evidence>
<dbReference type="InterPro" id="IPR003591">
    <property type="entry name" value="Leu-rich_rpt_typical-subtyp"/>
</dbReference>
<dbReference type="SMART" id="SM00364">
    <property type="entry name" value="LRR_BAC"/>
    <property type="match status" value="4"/>
</dbReference>
<keyword evidence="2" id="KW-0677">Repeat</keyword>
<dbReference type="InterPro" id="IPR001611">
    <property type="entry name" value="Leu-rich_rpt"/>
</dbReference>
<evidence type="ECO:0000313" key="4">
    <source>
        <dbReference type="EMBL" id="KAF2863755.1"/>
    </source>
</evidence>
<evidence type="ECO:0000256" key="2">
    <source>
        <dbReference type="ARBA" id="ARBA00022737"/>
    </source>
</evidence>
<dbReference type="Gene3D" id="3.80.10.10">
    <property type="entry name" value="Ribonuclease Inhibitor"/>
    <property type="match status" value="3"/>
</dbReference>
<feature type="compositionally biased region" description="Low complexity" evidence="3">
    <location>
        <begin position="191"/>
        <end position="202"/>
    </location>
</feature>
<feature type="compositionally biased region" description="Polar residues" evidence="3">
    <location>
        <begin position="103"/>
        <end position="127"/>
    </location>
</feature>
<evidence type="ECO:0000313" key="5">
    <source>
        <dbReference type="Proteomes" id="UP000799421"/>
    </source>
</evidence>
<protein>
    <submittedName>
        <fullName evidence="4">L domain-like protein</fullName>
    </submittedName>
</protein>
<dbReference type="InterPro" id="IPR050216">
    <property type="entry name" value="LRR_domain-containing"/>
</dbReference>
<dbReference type="SUPFAM" id="SSF52058">
    <property type="entry name" value="L domain-like"/>
    <property type="match status" value="2"/>
</dbReference>
<dbReference type="GO" id="GO:0005737">
    <property type="term" value="C:cytoplasm"/>
    <property type="evidence" value="ECO:0007669"/>
    <property type="project" value="TreeGrafter"/>
</dbReference>
<reference evidence="4" key="1">
    <citation type="journal article" date="2020" name="Stud. Mycol.">
        <title>101 Dothideomycetes genomes: a test case for predicting lifestyles and emergence of pathogens.</title>
        <authorList>
            <person name="Haridas S."/>
            <person name="Albert R."/>
            <person name="Binder M."/>
            <person name="Bloem J."/>
            <person name="Labutti K."/>
            <person name="Salamov A."/>
            <person name="Andreopoulos B."/>
            <person name="Baker S."/>
            <person name="Barry K."/>
            <person name="Bills G."/>
            <person name="Bluhm B."/>
            <person name="Cannon C."/>
            <person name="Castanera R."/>
            <person name="Culley D."/>
            <person name="Daum C."/>
            <person name="Ezra D."/>
            <person name="Gonzalez J."/>
            <person name="Henrissat B."/>
            <person name="Kuo A."/>
            <person name="Liang C."/>
            <person name="Lipzen A."/>
            <person name="Lutzoni F."/>
            <person name="Magnuson J."/>
            <person name="Mondo S."/>
            <person name="Nolan M."/>
            <person name="Ohm R."/>
            <person name="Pangilinan J."/>
            <person name="Park H.-J."/>
            <person name="Ramirez L."/>
            <person name="Alfaro M."/>
            <person name="Sun H."/>
            <person name="Tritt A."/>
            <person name="Yoshinaga Y."/>
            <person name="Zwiers L.-H."/>
            <person name="Turgeon B."/>
            <person name="Goodwin S."/>
            <person name="Spatafora J."/>
            <person name="Crous P."/>
            <person name="Grigoriev I."/>
        </authorList>
    </citation>
    <scope>NUCLEOTIDE SEQUENCE</scope>
    <source>
        <strain evidence="4">CBS 480.64</strain>
    </source>
</reference>
<dbReference type="PROSITE" id="PS51450">
    <property type="entry name" value="LRR"/>
    <property type="match status" value="3"/>
</dbReference>
<dbReference type="Proteomes" id="UP000799421">
    <property type="component" value="Unassembled WGS sequence"/>
</dbReference>
<dbReference type="AlphaFoldDB" id="A0A6A7C9S9"/>
<feature type="region of interest" description="Disordered" evidence="3">
    <location>
        <begin position="1"/>
        <end position="225"/>
    </location>
</feature>
<dbReference type="InterPro" id="IPR032675">
    <property type="entry name" value="LRR_dom_sf"/>
</dbReference>
<feature type="non-terminal residue" evidence="4">
    <location>
        <position position="1"/>
    </location>
</feature>
<proteinExistence type="predicted"/>
<dbReference type="PANTHER" id="PTHR48051">
    <property type="match status" value="1"/>
</dbReference>
<organism evidence="4 5">
    <name type="scientific">Piedraia hortae CBS 480.64</name>
    <dbReference type="NCBI Taxonomy" id="1314780"/>
    <lineage>
        <taxon>Eukaryota</taxon>
        <taxon>Fungi</taxon>
        <taxon>Dikarya</taxon>
        <taxon>Ascomycota</taxon>
        <taxon>Pezizomycotina</taxon>
        <taxon>Dothideomycetes</taxon>
        <taxon>Dothideomycetidae</taxon>
        <taxon>Capnodiales</taxon>
        <taxon>Piedraiaceae</taxon>
        <taxon>Piedraia</taxon>
    </lineage>
</organism>
<gene>
    <name evidence="4" type="ORF">K470DRAFT_199779</name>
</gene>
<evidence type="ECO:0000256" key="3">
    <source>
        <dbReference type="SAM" id="MobiDB-lite"/>
    </source>
</evidence>
<dbReference type="PANTHER" id="PTHR48051:SF54">
    <property type="entry name" value="LEUCINE-RICH REPEAT-CONTAINING PROTEIN"/>
    <property type="match status" value="1"/>
</dbReference>
<name>A0A6A7C9S9_9PEZI</name>
<feature type="non-terminal residue" evidence="4">
    <location>
        <position position="801"/>
    </location>
</feature>
<dbReference type="EMBL" id="MU005959">
    <property type="protein sequence ID" value="KAF2863755.1"/>
    <property type="molecule type" value="Genomic_DNA"/>
</dbReference>
<dbReference type="SMART" id="SM00369">
    <property type="entry name" value="LRR_TYP"/>
    <property type="match status" value="10"/>
</dbReference>
<keyword evidence="5" id="KW-1185">Reference proteome</keyword>
<dbReference type="OrthoDB" id="676979at2759"/>